<dbReference type="Proteomes" id="UP000198983">
    <property type="component" value="Chromosome I"/>
</dbReference>
<evidence type="ECO:0000313" key="3">
    <source>
        <dbReference type="EMBL" id="SDS57361.1"/>
    </source>
</evidence>
<feature type="transmembrane region" description="Helical" evidence="2">
    <location>
        <begin position="30"/>
        <end position="55"/>
    </location>
</feature>
<proteinExistence type="predicted"/>
<evidence type="ECO:0000256" key="2">
    <source>
        <dbReference type="SAM" id="Phobius"/>
    </source>
</evidence>
<evidence type="ECO:0000313" key="4">
    <source>
        <dbReference type="Proteomes" id="UP000198983"/>
    </source>
</evidence>
<keyword evidence="2" id="KW-0472">Membrane</keyword>
<keyword evidence="2" id="KW-1133">Transmembrane helix</keyword>
<feature type="region of interest" description="Disordered" evidence="1">
    <location>
        <begin position="245"/>
        <end position="308"/>
    </location>
</feature>
<feature type="compositionally biased region" description="Basic and acidic residues" evidence="1">
    <location>
        <begin position="273"/>
        <end position="286"/>
    </location>
</feature>
<dbReference type="STRING" id="117157.SAMN04489717_3126"/>
<reference evidence="3 4" key="1">
    <citation type="submission" date="2016-10" db="EMBL/GenBank/DDBJ databases">
        <authorList>
            <person name="de Groot N.N."/>
        </authorList>
    </citation>
    <scope>NUCLEOTIDE SEQUENCE [LARGE SCALE GENOMIC DNA]</scope>
    <source>
        <strain evidence="3 4">DSM 22024</strain>
    </source>
</reference>
<organism evidence="3 4">
    <name type="scientific">Actinopolymorpha singaporensis</name>
    <dbReference type="NCBI Taxonomy" id="117157"/>
    <lineage>
        <taxon>Bacteria</taxon>
        <taxon>Bacillati</taxon>
        <taxon>Actinomycetota</taxon>
        <taxon>Actinomycetes</taxon>
        <taxon>Propionibacteriales</taxon>
        <taxon>Actinopolymorphaceae</taxon>
        <taxon>Actinopolymorpha</taxon>
    </lineage>
</organism>
<gene>
    <name evidence="3" type="ORF">SAMN04489717_3126</name>
</gene>
<keyword evidence="4" id="KW-1185">Reference proteome</keyword>
<name>A0A1H1TBC4_9ACTN</name>
<dbReference type="RefSeq" id="WP_157728557.1">
    <property type="nucleotide sequence ID" value="NZ_LT629732.1"/>
</dbReference>
<sequence length="308" mass="33655">MPRKRGGRSNRARAVENVKPRIHQRWGAQLLLAFWRWLPELALAGTTATVFVYLVRMNLPAWAAGSVIVAPVAVALVVPYSGRILVAVFWVDVTRHRLRTFMAENGLRNRSGRLPWLLFIYPTRVGERAWMVLVGGICVEDVEERIRSLGSTCYARSGQVQVHRRWTHLIRIDITRRDPLDSKTPVESGLIPKGTEQALIPANIPTADQAAGVRASEWAVGIGLPLANHNDGENDDTQVIQSRMGARGGAGGKANGQATDTTSNASGFAAAKETTRKRTTTRKETPAPEPARPAPVLSASGEDVSDYV</sequence>
<keyword evidence="2" id="KW-0812">Transmembrane</keyword>
<dbReference type="EMBL" id="LT629732">
    <property type="protein sequence ID" value="SDS57361.1"/>
    <property type="molecule type" value="Genomic_DNA"/>
</dbReference>
<dbReference type="AlphaFoldDB" id="A0A1H1TBC4"/>
<accession>A0A1H1TBC4</accession>
<protein>
    <submittedName>
        <fullName evidence="3">Uncharacterized protein</fullName>
    </submittedName>
</protein>
<feature type="transmembrane region" description="Helical" evidence="2">
    <location>
        <begin position="61"/>
        <end position="91"/>
    </location>
</feature>
<dbReference type="OrthoDB" id="5187095at2"/>
<evidence type="ECO:0000256" key="1">
    <source>
        <dbReference type="SAM" id="MobiDB-lite"/>
    </source>
</evidence>